<evidence type="ECO:0000313" key="2">
    <source>
        <dbReference type="EMBL" id="MBT1154442.1"/>
    </source>
</evidence>
<accession>A0A9X1D215</accession>
<comment type="caution">
    <text evidence="2">The sequence shown here is derived from an EMBL/GenBank/DDBJ whole genome shotgun (WGS) entry which is preliminary data.</text>
</comment>
<gene>
    <name evidence="2" type="ORF">J1C56_02435</name>
</gene>
<dbReference type="InterPro" id="IPR015797">
    <property type="entry name" value="NUDIX_hydrolase-like_dom_sf"/>
</dbReference>
<dbReference type="Pfam" id="PF00293">
    <property type="entry name" value="NUDIX"/>
    <property type="match status" value="1"/>
</dbReference>
<dbReference type="PROSITE" id="PS51462">
    <property type="entry name" value="NUDIX"/>
    <property type="match status" value="1"/>
</dbReference>
<dbReference type="SUPFAM" id="SSF55811">
    <property type="entry name" value="Nudix"/>
    <property type="match status" value="1"/>
</dbReference>
<dbReference type="Proteomes" id="UP001138921">
    <property type="component" value="Unassembled WGS sequence"/>
</dbReference>
<reference evidence="2" key="2">
    <citation type="submission" date="2021-03" db="EMBL/GenBank/DDBJ databases">
        <authorList>
            <person name="Artuso I."/>
            <person name="Turrini P."/>
            <person name="Pirolo M."/>
            <person name="Lugli G.A."/>
            <person name="Ventura M."/>
            <person name="Visca P."/>
        </authorList>
    </citation>
    <scope>NUCLEOTIDE SEQUENCE</scope>
    <source>
        <strain evidence="2">LMG 26462</strain>
    </source>
</reference>
<evidence type="ECO:0000259" key="1">
    <source>
        <dbReference type="PROSITE" id="PS51462"/>
    </source>
</evidence>
<dbReference type="GO" id="GO:0003824">
    <property type="term" value="F:catalytic activity"/>
    <property type="evidence" value="ECO:0007669"/>
    <property type="project" value="UniProtKB-ARBA"/>
</dbReference>
<feature type="domain" description="Nudix hydrolase" evidence="1">
    <location>
        <begin position="17"/>
        <end position="149"/>
    </location>
</feature>
<dbReference type="AlphaFoldDB" id="A0A9X1D215"/>
<dbReference type="RefSeq" id="WP_214385661.1">
    <property type="nucleotide sequence ID" value="NZ_JAFLWW010000001.1"/>
</dbReference>
<name>A0A9X1D215_9HYPH</name>
<sequence>MVDKPVAHREDGSPVFDNTPTVVIVLVPLENSRRLLAVLRGNNPGRGLVGLPGGYQMRGESWQEAGAREVFEETGYRIYPGSLKQIGPVVTDEYGNNLIIAQHSSPPASYEPKTLPDPETIMVLGLTEVGPESHWAFPRHYDAAVRFFI</sequence>
<dbReference type="EMBL" id="JAFLWW010000001">
    <property type="protein sequence ID" value="MBT1154442.1"/>
    <property type="molecule type" value="Genomic_DNA"/>
</dbReference>
<evidence type="ECO:0000313" key="3">
    <source>
        <dbReference type="Proteomes" id="UP001138921"/>
    </source>
</evidence>
<keyword evidence="3" id="KW-1185">Reference proteome</keyword>
<organism evidence="2 3">
    <name type="scientific">Aminobacter anthyllidis</name>
    <dbReference type="NCBI Taxonomy" id="1035067"/>
    <lineage>
        <taxon>Bacteria</taxon>
        <taxon>Pseudomonadati</taxon>
        <taxon>Pseudomonadota</taxon>
        <taxon>Alphaproteobacteria</taxon>
        <taxon>Hyphomicrobiales</taxon>
        <taxon>Phyllobacteriaceae</taxon>
        <taxon>Aminobacter</taxon>
    </lineage>
</organism>
<protein>
    <submittedName>
        <fullName evidence="2">NUDIX domain-containing protein</fullName>
    </submittedName>
</protein>
<dbReference type="Gene3D" id="3.90.79.10">
    <property type="entry name" value="Nucleoside Triphosphate Pyrophosphohydrolase"/>
    <property type="match status" value="1"/>
</dbReference>
<reference evidence="2" key="1">
    <citation type="journal article" date="2021" name="Microorganisms">
        <title>Phylogenomic Reconstruction and Metabolic Potential of the Genus Aminobacter.</title>
        <authorList>
            <person name="Artuso I."/>
            <person name="Turrini P."/>
            <person name="Pirolo M."/>
            <person name="Lugli G.A."/>
            <person name="Ventura M."/>
            <person name="Visca P."/>
        </authorList>
    </citation>
    <scope>NUCLEOTIDE SEQUENCE</scope>
    <source>
        <strain evidence="2">LMG 26462</strain>
    </source>
</reference>
<dbReference type="InterPro" id="IPR000086">
    <property type="entry name" value="NUDIX_hydrolase_dom"/>
</dbReference>
<proteinExistence type="predicted"/>